<organism evidence="1 2">
    <name type="scientific">Cetraspora pellucida</name>
    <dbReference type="NCBI Taxonomy" id="1433469"/>
    <lineage>
        <taxon>Eukaryota</taxon>
        <taxon>Fungi</taxon>
        <taxon>Fungi incertae sedis</taxon>
        <taxon>Mucoromycota</taxon>
        <taxon>Glomeromycotina</taxon>
        <taxon>Glomeromycetes</taxon>
        <taxon>Diversisporales</taxon>
        <taxon>Gigasporaceae</taxon>
        <taxon>Cetraspora</taxon>
    </lineage>
</organism>
<comment type="caution">
    <text evidence="1">The sequence shown here is derived from an EMBL/GenBank/DDBJ whole genome shotgun (WGS) entry which is preliminary data.</text>
</comment>
<dbReference type="Proteomes" id="UP000789759">
    <property type="component" value="Unassembled WGS sequence"/>
</dbReference>
<evidence type="ECO:0000313" key="2">
    <source>
        <dbReference type="Proteomes" id="UP000789759"/>
    </source>
</evidence>
<gene>
    <name evidence="1" type="ORF">CPELLU_LOCUS5300</name>
</gene>
<name>A0A9N9FXL4_9GLOM</name>
<reference evidence="1" key="1">
    <citation type="submission" date="2021-06" db="EMBL/GenBank/DDBJ databases">
        <authorList>
            <person name="Kallberg Y."/>
            <person name="Tangrot J."/>
            <person name="Rosling A."/>
        </authorList>
    </citation>
    <scope>NUCLEOTIDE SEQUENCE</scope>
    <source>
        <strain evidence="1">FL966</strain>
    </source>
</reference>
<sequence>MGRWLVDSNHKVAGSSHTWILQKTCFTINKDTSVEIPVENQDTTGEIPITSINKFGNFHRKFHSDIVKLPKDEVTRINYYMLR</sequence>
<keyword evidence="2" id="KW-1185">Reference proteome</keyword>
<dbReference type="EMBL" id="CAJVQA010003001">
    <property type="protein sequence ID" value="CAG8563198.1"/>
    <property type="molecule type" value="Genomic_DNA"/>
</dbReference>
<protein>
    <submittedName>
        <fullName evidence="1">20543_t:CDS:1</fullName>
    </submittedName>
</protein>
<accession>A0A9N9FXL4</accession>
<proteinExistence type="predicted"/>
<evidence type="ECO:0000313" key="1">
    <source>
        <dbReference type="EMBL" id="CAG8563198.1"/>
    </source>
</evidence>
<dbReference type="AlphaFoldDB" id="A0A9N9FXL4"/>